<name>A0A078AI07_STYLE</name>
<organism evidence="1 2">
    <name type="scientific">Stylonychia lemnae</name>
    <name type="common">Ciliate</name>
    <dbReference type="NCBI Taxonomy" id="5949"/>
    <lineage>
        <taxon>Eukaryota</taxon>
        <taxon>Sar</taxon>
        <taxon>Alveolata</taxon>
        <taxon>Ciliophora</taxon>
        <taxon>Intramacronucleata</taxon>
        <taxon>Spirotrichea</taxon>
        <taxon>Stichotrichia</taxon>
        <taxon>Sporadotrichida</taxon>
        <taxon>Oxytrichidae</taxon>
        <taxon>Stylonychinae</taxon>
        <taxon>Stylonychia</taxon>
    </lineage>
</organism>
<evidence type="ECO:0000313" key="2">
    <source>
        <dbReference type="Proteomes" id="UP000039865"/>
    </source>
</evidence>
<reference evidence="1 2" key="1">
    <citation type="submission" date="2014-06" db="EMBL/GenBank/DDBJ databases">
        <authorList>
            <person name="Swart Estienne"/>
        </authorList>
    </citation>
    <scope>NUCLEOTIDE SEQUENCE [LARGE SCALE GENOMIC DNA]</scope>
    <source>
        <strain evidence="1 2">130c</strain>
    </source>
</reference>
<sequence length="60" mass="7001">MALKQEDLGSNYDEQVTQDLFVQNAQVKSQNVENIKKRDYKIGEQNQKYDHSLLLAQMTL</sequence>
<dbReference type="Proteomes" id="UP000039865">
    <property type="component" value="Unassembled WGS sequence"/>
</dbReference>
<gene>
    <name evidence="1" type="primary">Contig5614.g6009</name>
    <name evidence="1" type="ORF">STYLEM_9421</name>
</gene>
<dbReference type="InParanoid" id="A0A078AI07"/>
<dbReference type="EMBL" id="CCKQ01008955">
    <property type="protein sequence ID" value="CDW80423.1"/>
    <property type="molecule type" value="Genomic_DNA"/>
</dbReference>
<dbReference type="AlphaFoldDB" id="A0A078AI07"/>
<evidence type="ECO:0000313" key="1">
    <source>
        <dbReference type="EMBL" id="CDW80423.1"/>
    </source>
</evidence>
<accession>A0A078AI07</accession>
<protein>
    <submittedName>
        <fullName evidence="1">Uncharacterized protein</fullName>
    </submittedName>
</protein>
<keyword evidence="2" id="KW-1185">Reference proteome</keyword>
<proteinExistence type="predicted"/>